<gene>
    <name evidence="2" type="ORF">ACFOEW_15745</name>
</gene>
<dbReference type="EMBL" id="JBHRSX010000077">
    <property type="protein sequence ID" value="MFC3203265.1"/>
    <property type="molecule type" value="Genomic_DNA"/>
</dbReference>
<name>A0ABV7JYQ8_9ALTE</name>
<protein>
    <submittedName>
        <fullName evidence="2">HigA family addiction module antitoxin</fullName>
    </submittedName>
</protein>
<dbReference type="Proteomes" id="UP001595477">
    <property type="component" value="Unassembled WGS sequence"/>
</dbReference>
<reference evidence="3" key="1">
    <citation type="journal article" date="2019" name="Int. J. Syst. Evol. Microbiol.">
        <title>The Global Catalogue of Microorganisms (GCM) 10K type strain sequencing project: providing services to taxonomists for standard genome sequencing and annotation.</title>
        <authorList>
            <consortium name="The Broad Institute Genomics Platform"/>
            <consortium name="The Broad Institute Genome Sequencing Center for Infectious Disease"/>
            <person name="Wu L."/>
            <person name="Ma J."/>
        </authorList>
    </citation>
    <scope>NUCLEOTIDE SEQUENCE [LARGE SCALE GENOMIC DNA]</scope>
    <source>
        <strain evidence="3">KCTC 52449</strain>
    </source>
</reference>
<dbReference type="InterPro" id="IPR013430">
    <property type="entry name" value="Toxin_antidote_HigA"/>
</dbReference>
<evidence type="ECO:0000313" key="2">
    <source>
        <dbReference type="EMBL" id="MFC3203265.1"/>
    </source>
</evidence>
<dbReference type="InterPro" id="IPR010982">
    <property type="entry name" value="Lambda_DNA-bd_dom_sf"/>
</dbReference>
<dbReference type="RefSeq" id="WP_123323304.1">
    <property type="nucleotide sequence ID" value="NZ_JBHRSX010000077.1"/>
</dbReference>
<evidence type="ECO:0000313" key="3">
    <source>
        <dbReference type="Proteomes" id="UP001595477"/>
    </source>
</evidence>
<sequence>MPVLRSNHLPTQHPGVVFKRYYLDRHNIKLTDAAKTLDIETYHLNNFINGEVTVTYPLATKLESVTGISSSFWLNLQKSHNSSIDSSM</sequence>
<dbReference type="NCBIfam" id="TIGR02607">
    <property type="entry name" value="antidote_HigA"/>
    <property type="match status" value="1"/>
</dbReference>
<keyword evidence="1" id="KW-0238">DNA-binding</keyword>
<keyword evidence="3" id="KW-1185">Reference proteome</keyword>
<proteinExistence type="predicted"/>
<dbReference type="PANTHER" id="PTHR36924:SF1">
    <property type="entry name" value="ANTITOXIN HIGA-1"/>
    <property type="match status" value="1"/>
</dbReference>
<dbReference type="SUPFAM" id="SSF47413">
    <property type="entry name" value="lambda repressor-like DNA-binding domains"/>
    <property type="match status" value="1"/>
</dbReference>
<accession>A0ABV7JYQ8</accession>
<evidence type="ECO:0000256" key="1">
    <source>
        <dbReference type="ARBA" id="ARBA00023125"/>
    </source>
</evidence>
<dbReference type="PANTHER" id="PTHR36924">
    <property type="entry name" value="ANTITOXIN HIGA-1"/>
    <property type="match status" value="1"/>
</dbReference>
<organism evidence="2 3">
    <name type="scientific">Alteromonas oceani</name>
    <dbReference type="NCBI Taxonomy" id="2071609"/>
    <lineage>
        <taxon>Bacteria</taxon>
        <taxon>Pseudomonadati</taxon>
        <taxon>Pseudomonadota</taxon>
        <taxon>Gammaproteobacteria</taxon>
        <taxon>Alteromonadales</taxon>
        <taxon>Alteromonadaceae</taxon>
        <taxon>Alteromonas/Salinimonas group</taxon>
        <taxon>Alteromonas</taxon>
    </lineage>
</organism>
<dbReference type="Gene3D" id="1.10.260.40">
    <property type="entry name" value="lambda repressor-like DNA-binding domains"/>
    <property type="match status" value="1"/>
</dbReference>
<comment type="caution">
    <text evidence="2">The sequence shown here is derived from an EMBL/GenBank/DDBJ whole genome shotgun (WGS) entry which is preliminary data.</text>
</comment>